<dbReference type="Gene3D" id="3.40.50.720">
    <property type="entry name" value="NAD(P)-binding Rossmann-like Domain"/>
    <property type="match status" value="1"/>
</dbReference>
<dbReference type="InterPro" id="IPR000534">
    <property type="entry name" value="Semialdehyde_DH_NAD-bd"/>
</dbReference>
<sequence length="47" mass="5063">MGLDVAVIGATGAVGEVFMRVAIERNFPVRNLRLLASSRSAGKQIKY</sequence>
<evidence type="ECO:0000259" key="1">
    <source>
        <dbReference type="Pfam" id="PF01118"/>
    </source>
</evidence>
<dbReference type="AlphaFoldDB" id="A0A383A7R6"/>
<evidence type="ECO:0000313" key="2">
    <source>
        <dbReference type="EMBL" id="SVE03694.1"/>
    </source>
</evidence>
<feature type="non-terminal residue" evidence="2">
    <location>
        <position position="47"/>
    </location>
</feature>
<dbReference type="InterPro" id="IPR036291">
    <property type="entry name" value="NAD(P)-bd_dom_sf"/>
</dbReference>
<dbReference type="GO" id="GO:0051287">
    <property type="term" value="F:NAD binding"/>
    <property type="evidence" value="ECO:0007669"/>
    <property type="project" value="InterPro"/>
</dbReference>
<organism evidence="2">
    <name type="scientific">marine metagenome</name>
    <dbReference type="NCBI Taxonomy" id="408172"/>
    <lineage>
        <taxon>unclassified sequences</taxon>
        <taxon>metagenomes</taxon>
        <taxon>ecological metagenomes</taxon>
    </lineage>
</organism>
<gene>
    <name evidence="2" type="ORF">METZ01_LOCUS456548</name>
</gene>
<dbReference type="Pfam" id="PF01118">
    <property type="entry name" value="Semialdhyde_dh"/>
    <property type="match status" value="1"/>
</dbReference>
<protein>
    <recommendedName>
        <fullName evidence="1">Semialdehyde dehydrogenase NAD-binding domain-containing protein</fullName>
    </recommendedName>
</protein>
<dbReference type="PANTHER" id="PTHR46278:SF2">
    <property type="entry name" value="ASPARTATE-SEMIALDEHYDE DEHYDROGENASE"/>
    <property type="match status" value="1"/>
</dbReference>
<reference evidence="2" key="1">
    <citation type="submission" date="2018-05" db="EMBL/GenBank/DDBJ databases">
        <authorList>
            <person name="Lanie J.A."/>
            <person name="Ng W.-L."/>
            <person name="Kazmierczak K.M."/>
            <person name="Andrzejewski T.M."/>
            <person name="Davidsen T.M."/>
            <person name="Wayne K.J."/>
            <person name="Tettelin H."/>
            <person name="Glass J.I."/>
            <person name="Rusch D."/>
            <person name="Podicherti R."/>
            <person name="Tsui H.-C.T."/>
            <person name="Winkler M.E."/>
        </authorList>
    </citation>
    <scope>NUCLEOTIDE SEQUENCE</scope>
</reference>
<dbReference type="SUPFAM" id="SSF51735">
    <property type="entry name" value="NAD(P)-binding Rossmann-fold domains"/>
    <property type="match status" value="1"/>
</dbReference>
<feature type="domain" description="Semialdehyde dehydrogenase NAD-binding" evidence="1">
    <location>
        <begin position="5"/>
        <end position="46"/>
    </location>
</feature>
<accession>A0A383A7R6</accession>
<dbReference type="EMBL" id="UINC01189827">
    <property type="protein sequence ID" value="SVE03694.1"/>
    <property type="molecule type" value="Genomic_DNA"/>
</dbReference>
<proteinExistence type="predicted"/>
<dbReference type="PANTHER" id="PTHR46278">
    <property type="entry name" value="DEHYDROGENASE, PUTATIVE-RELATED"/>
    <property type="match status" value="1"/>
</dbReference>
<name>A0A383A7R6_9ZZZZ</name>
<dbReference type="GO" id="GO:0016620">
    <property type="term" value="F:oxidoreductase activity, acting on the aldehyde or oxo group of donors, NAD or NADP as acceptor"/>
    <property type="evidence" value="ECO:0007669"/>
    <property type="project" value="InterPro"/>
</dbReference>